<accession>A0AAD0TY11</accession>
<dbReference type="AlphaFoldDB" id="A0AAD0TY11"/>
<dbReference type="RefSeq" id="WP_004587718.1">
    <property type="nucleotide sequence ID" value="NZ_CP033065.1"/>
</dbReference>
<dbReference type="PANTHER" id="PTHR22916:SF3">
    <property type="entry name" value="UDP-GLCNAC:BETAGAL BETA-1,3-N-ACETYLGLUCOSAMINYLTRANSFERASE-LIKE PROTEIN 1"/>
    <property type="match status" value="1"/>
</dbReference>
<evidence type="ECO:0000313" key="3">
    <source>
        <dbReference type="Proteomes" id="UP000279995"/>
    </source>
</evidence>
<dbReference type="GO" id="GO:0016758">
    <property type="term" value="F:hexosyltransferase activity"/>
    <property type="evidence" value="ECO:0007669"/>
    <property type="project" value="UniProtKB-ARBA"/>
</dbReference>
<dbReference type="Proteomes" id="UP000279995">
    <property type="component" value="Chromosome I"/>
</dbReference>
<dbReference type="InterPro" id="IPR001173">
    <property type="entry name" value="Glyco_trans_2-like"/>
</dbReference>
<dbReference type="SUPFAM" id="SSF53448">
    <property type="entry name" value="Nucleotide-diphospho-sugar transferases"/>
    <property type="match status" value="1"/>
</dbReference>
<dbReference type="CDD" id="cd00761">
    <property type="entry name" value="Glyco_tranf_GTA_type"/>
    <property type="match status" value="1"/>
</dbReference>
<dbReference type="PANTHER" id="PTHR22916">
    <property type="entry name" value="GLYCOSYLTRANSFERASE"/>
    <property type="match status" value="1"/>
</dbReference>
<proteinExistence type="predicted"/>
<dbReference type="EMBL" id="CP033065">
    <property type="protein sequence ID" value="AYM86422.1"/>
    <property type="molecule type" value="Genomic_DNA"/>
</dbReference>
<dbReference type="Gene3D" id="3.90.550.10">
    <property type="entry name" value="Spore Coat Polysaccharide Biosynthesis Protein SpsA, Chain A"/>
    <property type="match status" value="1"/>
</dbReference>
<dbReference type="InterPro" id="IPR029044">
    <property type="entry name" value="Nucleotide-diphossugar_trans"/>
</dbReference>
<organism evidence="2 3">
    <name type="scientific">Pseudoalteromonas agarivorans</name>
    <dbReference type="NCBI Taxonomy" id="176102"/>
    <lineage>
        <taxon>Bacteria</taxon>
        <taxon>Pseudomonadati</taxon>
        <taxon>Pseudomonadota</taxon>
        <taxon>Gammaproteobacteria</taxon>
        <taxon>Alteromonadales</taxon>
        <taxon>Pseudoalteromonadaceae</taxon>
        <taxon>Pseudoalteromonas</taxon>
    </lineage>
</organism>
<sequence length="304" mass="34461">MKADLKVSVVIAAWNSEKFISKAIDSALQQKVSLEVIVVDDFSSDNTCEVVENYRDERVRLIKSNSNGGPGYARNIGFEAAKGKWIAILDSDDYFLPNRLSEMLNSEDDATDILIDNFYMCREGEQALSPFYTNDELKTGNLSLAEFISGNADFMGKKTTGYVKPLFLKSFLVKTKVEYWPEVRIGEDYYFLASCLAANAVAKVLDFFGYVYTIRGDSISGQLTEGHISRFQWGDRKFVEMYELNKSENAALKIRNRNLSNTKAYILLVKSIKRKKILKSLSIAVINPTACRLLWLPIRKRLLS</sequence>
<evidence type="ECO:0000259" key="1">
    <source>
        <dbReference type="Pfam" id="PF00535"/>
    </source>
</evidence>
<name>A0AAD0TY11_9GAMM</name>
<protein>
    <submittedName>
        <fullName evidence="2">Glycosyltransferase family 2 protein</fullName>
    </submittedName>
</protein>
<evidence type="ECO:0000313" key="2">
    <source>
        <dbReference type="EMBL" id="AYM86422.1"/>
    </source>
</evidence>
<gene>
    <name evidence="2" type="ORF">D9T18_06775</name>
</gene>
<dbReference type="Pfam" id="PF00535">
    <property type="entry name" value="Glycos_transf_2"/>
    <property type="match status" value="1"/>
</dbReference>
<reference evidence="2 3" key="1">
    <citation type="submission" date="2018-10" db="EMBL/GenBank/DDBJ databases">
        <title>Complete Genome Sequence and Transcriptomic Profiles of a Marine Bacterium, Pseudoalteromonas agarivorans Hao 2018.</title>
        <authorList>
            <person name="Hao L."/>
        </authorList>
    </citation>
    <scope>NUCLEOTIDE SEQUENCE [LARGE SCALE GENOMIC DNA]</scope>
    <source>
        <strain evidence="2 3">Hao 2018</strain>
    </source>
</reference>
<feature type="domain" description="Glycosyltransferase 2-like" evidence="1">
    <location>
        <begin position="8"/>
        <end position="130"/>
    </location>
</feature>